<dbReference type="EC" id="2.4.1.-" evidence="13"/>
<evidence type="ECO:0000256" key="3">
    <source>
        <dbReference type="ARBA" id="ARBA00011071"/>
    </source>
</evidence>
<evidence type="ECO:0000256" key="6">
    <source>
        <dbReference type="ARBA" id="ARBA00022679"/>
    </source>
</evidence>
<evidence type="ECO:0000256" key="4">
    <source>
        <dbReference type="ARBA" id="ARBA00022502"/>
    </source>
</evidence>
<dbReference type="InterPro" id="IPR007704">
    <property type="entry name" value="PIG-M"/>
</dbReference>
<comment type="caution">
    <text evidence="13">Lacks conserved residue(s) required for the propagation of feature annotation.</text>
</comment>
<dbReference type="PANTHER" id="PTHR12886">
    <property type="entry name" value="PIG-M MANNOSYLTRANSFERASE"/>
    <property type="match status" value="1"/>
</dbReference>
<keyword evidence="5 13" id="KW-0328">Glycosyltransferase</keyword>
<keyword evidence="7 13" id="KW-0812">Transmembrane</keyword>
<reference evidence="14 15" key="1">
    <citation type="submission" date="2015-07" db="EMBL/GenBank/DDBJ databases">
        <title>The genome of Dufourea novaeangliae.</title>
        <authorList>
            <person name="Pan H."/>
            <person name="Kapheim K."/>
        </authorList>
    </citation>
    <scope>NUCLEOTIDE SEQUENCE [LARGE SCALE GENOMIC DNA]</scope>
    <source>
        <strain evidence="14">0120121106</strain>
        <tissue evidence="14">Whole body</tissue>
    </source>
</reference>
<evidence type="ECO:0000256" key="8">
    <source>
        <dbReference type="ARBA" id="ARBA00022824"/>
    </source>
</evidence>
<comment type="subcellular location">
    <subcellularLocation>
        <location evidence="1 13">Endoplasmic reticulum membrane</location>
        <topology evidence="1 13">Multi-pass membrane protein</topology>
    </subcellularLocation>
</comment>
<keyword evidence="8 13" id="KW-0256">Endoplasmic reticulum</keyword>
<evidence type="ECO:0000256" key="7">
    <source>
        <dbReference type="ARBA" id="ARBA00022692"/>
    </source>
</evidence>
<sequence length="146" mass="17276">MDILSFKSHCIVAFLFRITLVVYSNFHDKSFNVLYTDVDYKVKSDLPFAMFTQAMVMVIYNSVLTSQYFFWYLSLLPLCLPNVRMSIKRSLCLGSIWILSQGLWLLFAYLLEFQGLNTFTYIWLSSLLFFVVNVKVLNDIIIYYKY</sequence>
<comment type="similarity">
    <text evidence="3 13">Belongs to the PIGM family.</text>
</comment>
<feature type="transmembrane region" description="Helical" evidence="13">
    <location>
        <begin position="46"/>
        <end position="70"/>
    </location>
</feature>
<evidence type="ECO:0000256" key="2">
    <source>
        <dbReference type="ARBA" id="ARBA00004687"/>
    </source>
</evidence>
<dbReference type="GO" id="GO:0006506">
    <property type="term" value="P:GPI anchor biosynthetic process"/>
    <property type="evidence" value="ECO:0007669"/>
    <property type="project" value="UniProtKB-UniPathway"/>
</dbReference>
<evidence type="ECO:0000313" key="15">
    <source>
        <dbReference type="Proteomes" id="UP000076502"/>
    </source>
</evidence>
<keyword evidence="6 13" id="KW-0808">Transferase</keyword>
<comment type="function">
    <text evidence="11 13">Catalytic subunit of the glycosylphosphatidylinositol-mannosyltransferase I complex which catalyzes the transfer of the first mannose, via an alpha-1,4 bond from a dolichol-phosphate-mannose (Dol-P-Man) to the glucosaminyl acyl phosphatidylinositol (GlcN-(acyl)PI) intermediate to generate alpha-D-Man-(1-&gt;4)-alpha-D-GlcN-(1-&gt;6)-(1-radyl,2-acyl-sn-glycero-3-phospho)-2-acyl-inositol and participates in the sixth step of the glycosylphosphatidylinositol-anchor biosynthesis.</text>
</comment>
<dbReference type="STRING" id="178035.A0A154P8P6"/>
<dbReference type="OrthoDB" id="3821113at2759"/>
<dbReference type="AlphaFoldDB" id="A0A154P8P6"/>
<feature type="transmembrane region" description="Helical" evidence="13">
    <location>
        <begin position="9"/>
        <end position="26"/>
    </location>
</feature>
<evidence type="ECO:0000256" key="10">
    <source>
        <dbReference type="ARBA" id="ARBA00023136"/>
    </source>
</evidence>
<comment type="pathway">
    <text evidence="2 13">Glycolipid biosynthesis; glycosylphosphatidylinositol-anchor biosynthesis.</text>
</comment>
<evidence type="ECO:0000313" key="14">
    <source>
        <dbReference type="EMBL" id="KZC07500.1"/>
    </source>
</evidence>
<feature type="transmembrane region" description="Helical" evidence="13">
    <location>
        <begin position="91"/>
        <end position="110"/>
    </location>
</feature>
<evidence type="ECO:0000256" key="13">
    <source>
        <dbReference type="RuleBase" id="RU365064"/>
    </source>
</evidence>
<evidence type="ECO:0000256" key="5">
    <source>
        <dbReference type="ARBA" id="ARBA00022676"/>
    </source>
</evidence>
<dbReference type="Proteomes" id="UP000076502">
    <property type="component" value="Unassembled WGS sequence"/>
</dbReference>
<evidence type="ECO:0000256" key="11">
    <source>
        <dbReference type="ARBA" id="ARBA00093408"/>
    </source>
</evidence>
<organism evidence="14 15">
    <name type="scientific">Dufourea novaeangliae</name>
    <name type="common">Sweat bee</name>
    <dbReference type="NCBI Taxonomy" id="178035"/>
    <lineage>
        <taxon>Eukaryota</taxon>
        <taxon>Metazoa</taxon>
        <taxon>Ecdysozoa</taxon>
        <taxon>Arthropoda</taxon>
        <taxon>Hexapoda</taxon>
        <taxon>Insecta</taxon>
        <taxon>Pterygota</taxon>
        <taxon>Neoptera</taxon>
        <taxon>Endopterygota</taxon>
        <taxon>Hymenoptera</taxon>
        <taxon>Apocrita</taxon>
        <taxon>Aculeata</taxon>
        <taxon>Apoidea</taxon>
        <taxon>Anthophila</taxon>
        <taxon>Halictidae</taxon>
        <taxon>Rophitinae</taxon>
        <taxon>Dufourea</taxon>
    </lineage>
</organism>
<keyword evidence="4 13" id="KW-0337">GPI-anchor biosynthesis</keyword>
<dbReference type="UniPathway" id="UPA00196"/>
<dbReference type="Pfam" id="PF05007">
    <property type="entry name" value="Mannosyl_trans"/>
    <property type="match status" value="1"/>
</dbReference>
<dbReference type="GO" id="GO:1990529">
    <property type="term" value="C:glycosylphosphatidylinositol-mannosyltransferase I complex"/>
    <property type="evidence" value="ECO:0007669"/>
    <property type="project" value="TreeGrafter"/>
</dbReference>
<dbReference type="PANTHER" id="PTHR12886:SF0">
    <property type="entry name" value="GPI MANNOSYLTRANSFERASE 1"/>
    <property type="match status" value="1"/>
</dbReference>
<accession>A0A154P8P6</accession>
<dbReference type="GO" id="GO:0051751">
    <property type="term" value="F:alpha-1,4-mannosyltransferase activity"/>
    <property type="evidence" value="ECO:0007669"/>
    <property type="project" value="InterPro"/>
</dbReference>
<keyword evidence="15" id="KW-1185">Reference proteome</keyword>
<protein>
    <recommendedName>
        <fullName evidence="12 13">GPI alpha-1,4-mannosyltransferase I, catalytic subunit</fullName>
        <ecNumber evidence="13">2.4.1.-</ecNumber>
    </recommendedName>
    <alternativeName>
        <fullName evidence="13">GPI mannosyltransferase I</fullName>
    </alternativeName>
</protein>
<gene>
    <name evidence="14" type="ORF">WN55_08271</name>
</gene>
<name>A0A154P8P6_DUFNO</name>
<keyword evidence="10 13" id="KW-0472">Membrane</keyword>
<evidence type="ECO:0000256" key="1">
    <source>
        <dbReference type="ARBA" id="ARBA00004477"/>
    </source>
</evidence>
<proteinExistence type="inferred from homology"/>
<evidence type="ECO:0000256" key="9">
    <source>
        <dbReference type="ARBA" id="ARBA00022989"/>
    </source>
</evidence>
<dbReference type="GO" id="GO:0004376">
    <property type="term" value="F:GPI mannosyltransferase activity"/>
    <property type="evidence" value="ECO:0007669"/>
    <property type="project" value="InterPro"/>
</dbReference>
<evidence type="ECO:0000256" key="12">
    <source>
        <dbReference type="ARBA" id="ARBA00093608"/>
    </source>
</evidence>
<feature type="transmembrane region" description="Helical" evidence="13">
    <location>
        <begin position="122"/>
        <end position="144"/>
    </location>
</feature>
<dbReference type="EMBL" id="KQ434827">
    <property type="protein sequence ID" value="KZC07500.1"/>
    <property type="molecule type" value="Genomic_DNA"/>
</dbReference>
<dbReference type="GO" id="GO:0005789">
    <property type="term" value="C:endoplasmic reticulum membrane"/>
    <property type="evidence" value="ECO:0007669"/>
    <property type="project" value="UniProtKB-SubCell"/>
</dbReference>
<keyword evidence="9 13" id="KW-1133">Transmembrane helix</keyword>